<gene>
    <name evidence="3" type="ORF">MNVI_39670</name>
</gene>
<feature type="region of interest" description="Disordered" evidence="2">
    <location>
        <begin position="226"/>
        <end position="250"/>
    </location>
</feature>
<dbReference type="AlphaFoldDB" id="A0A7I7PJE2"/>
<reference evidence="3 4" key="1">
    <citation type="journal article" date="2019" name="Emerg. Microbes Infect.">
        <title>Comprehensive subspecies identification of 175 nontuberculous mycobacteria species based on 7547 genomic profiles.</title>
        <authorList>
            <person name="Matsumoto Y."/>
            <person name="Kinjo T."/>
            <person name="Motooka D."/>
            <person name="Nabeya D."/>
            <person name="Jung N."/>
            <person name="Uechi K."/>
            <person name="Horii T."/>
            <person name="Iida T."/>
            <person name="Fujita J."/>
            <person name="Nakamura S."/>
        </authorList>
    </citation>
    <scope>NUCLEOTIDE SEQUENCE [LARGE SCALE GENOMIC DNA]</scope>
    <source>
        <strain evidence="3 4">JCM 16367</strain>
    </source>
</reference>
<accession>A0A7I7PJE2</accession>
<evidence type="ECO:0000313" key="3">
    <source>
        <dbReference type="EMBL" id="BBY08649.1"/>
    </source>
</evidence>
<keyword evidence="1" id="KW-0175">Coiled coil</keyword>
<feature type="compositionally biased region" description="Polar residues" evidence="2">
    <location>
        <begin position="227"/>
        <end position="237"/>
    </location>
</feature>
<organism evidence="3 4">
    <name type="scientific">Mycobacterium noviomagense</name>
    <dbReference type="NCBI Taxonomy" id="459858"/>
    <lineage>
        <taxon>Bacteria</taxon>
        <taxon>Bacillati</taxon>
        <taxon>Actinomycetota</taxon>
        <taxon>Actinomycetes</taxon>
        <taxon>Mycobacteriales</taxon>
        <taxon>Mycobacteriaceae</taxon>
        <taxon>Mycobacterium</taxon>
    </lineage>
</organism>
<feature type="coiled-coil region" evidence="1">
    <location>
        <begin position="98"/>
        <end position="194"/>
    </location>
</feature>
<dbReference type="Proteomes" id="UP000466894">
    <property type="component" value="Chromosome"/>
</dbReference>
<evidence type="ECO:0000256" key="1">
    <source>
        <dbReference type="SAM" id="Coils"/>
    </source>
</evidence>
<name>A0A7I7PJE2_9MYCO</name>
<sequence>MAVNTESAKTFSRAFMGYAPAAVDAHIEALTIKQELLFKDVESLRARLRECDDETAALRREIAVLRDTSPSPHAVQHRMGEMLRRAVDEVSEMQAEARAEADALIAAAKAEAEAEQQKQEKLLADLVAKQNALEAEYEQTKKKLDAELVRMRAETKSEIDAAWQDAQQEREQLLADAKQEADHYREQARRAAIEARQQRIRVLEQLMDVYRDLEAVPAALEAAYQDARNSPELSPETNGVMPLDEKVSTG</sequence>
<protein>
    <submittedName>
        <fullName evidence="3">Coiled-coil structural protein</fullName>
    </submittedName>
</protein>
<evidence type="ECO:0000313" key="4">
    <source>
        <dbReference type="Proteomes" id="UP000466894"/>
    </source>
</evidence>
<evidence type="ECO:0000256" key="2">
    <source>
        <dbReference type="SAM" id="MobiDB-lite"/>
    </source>
</evidence>
<feature type="coiled-coil region" evidence="1">
    <location>
        <begin position="41"/>
        <end position="68"/>
    </location>
</feature>
<dbReference type="KEGG" id="mnv:MNVI_39670"/>
<proteinExistence type="predicted"/>
<dbReference type="EMBL" id="AP022583">
    <property type="protein sequence ID" value="BBY08649.1"/>
    <property type="molecule type" value="Genomic_DNA"/>
</dbReference>